<dbReference type="OrthoDB" id="2385221at2759"/>
<comment type="caution">
    <text evidence="1">The sequence shown here is derived from an EMBL/GenBank/DDBJ whole genome shotgun (WGS) entry which is preliminary data.</text>
</comment>
<dbReference type="AlphaFoldDB" id="A0A397J3H5"/>
<dbReference type="EMBL" id="PQFF01000112">
    <property type="protein sequence ID" value="RHZ81492.1"/>
    <property type="molecule type" value="Genomic_DNA"/>
</dbReference>
<reference evidence="1 2" key="1">
    <citation type="submission" date="2018-08" db="EMBL/GenBank/DDBJ databases">
        <title>Genome and evolution of the arbuscular mycorrhizal fungus Diversispora epigaea (formerly Glomus versiforme) and its bacterial endosymbionts.</title>
        <authorList>
            <person name="Sun X."/>
            <person name="Fei Z."/>
            <person name="Harrison M."/>
        </authorList>
    </citation>
    <scope>NUCLEOTIDE SEQUENCE [LARGE SCALE GENOMIC DNA]</scope>
    <source>
        <strain evidence="1 2">IT104</strain>
    </source>
</reference>
<evidence type="ECO:0000313" key="1">
    <source>
        <dbReference type="EMBL" id="RHZ81492.1"/>
    </source>
</evidence>
<gene>
    <name evidence="1" type="ORF">Glove_120g36</name>
</gene>
<keyword evidence="2" id="KW-1185">Reference proteome</keyword>
<protein>
    <submittedName>
        <fullName evidence="1">Uncharacterized protein</fullName>
    </submittedName>
</protein>
<proteinExistence type="predicted"/>
<accession>A0A397J3H5</accession>
<evidence type="ECO:0000313" key="2">
    <source>
        <dbReference type="Proteomes" id="UP000266861"/>
    </source>
</evidence>
<organism evidence="1 2">
    <name type="scientific">Diversispora epigaea</name>
    <dbReference type="NCBI Taxonomy" id="1348612"/>
    <lineage>
        <taxon>Eukaryota</taxon>
        <taxon>Fungi</taxon>
        <taxon>Fungi incertae sedis</taxon>
        <taxon>Mucoromycota</taxon>
        <taxon>Glomeromycotina</taxon>
        <taxon>Glomeromycetes</taxon>
        <taxon>Diversisporales</taxon>
        <taxon>Diversisporaceae</taxon>
        <taxon>Diversispora</taxon>
    </lineage>
</organism>
<dbReference type="Proteomes" id="UP000266861">
    <property type="component" value="Unassembled WGS sequence"/>
</dbReference>
<name>A0A397J3H5_9GLOM</name>
<sequence>MGELRFAKEGTIARPSRTRSLPAEKKKSLRILFTNKPLIRTEAEKIIPICNDNEEVLDYLKELLKLEKKKSLRILFTNKPLIRTEAEKIIPICNDNEEVLDYLKELLKLVQQLIPSQDVVVVDPVIKEPSFLSSREPEKFENNLQPAETFEKKCINELPHNPISASEENPVGTYLPETTRINKQSHNLLVDDRSSETNNLQITGATEKTFINKFPYDPISTSNYLPDTTSQPLQYYGQYL</sequence>